<comment type="caution">
    <text evidence="1">The sequence shown here is derived from an EMBL/GenBank/DDBJ whole genome shotgun (WGS) entry which is preliminary data.</text>
</comment>
<reference evidence="1" key="1">
    <citation type="journal article" date="2014" name="Front. Microbiol.">
        <title>High frequency of phylogenetically diverse reductive dehalogenase-homologous genes in deep subseafloor sedimentary metagenomes.</title>
        <authorList>
            <person name="Kawai M."/>
            <person name="Futagami T."/>
            <person name="Toyoda A."/>
            <person name="Takaki Y."/>
            <person name="Nishi S."/>
            <person name="Hori S."/>
            <person name="Arai W."/>
            <person name="Tsubouchi T."/>
            <person name="Morono Y."/>
            <person name="Uchiyama I."/>
            <person name="Ito T."/>
            <person name="Fujiyama A."/>
            <person name="Inagaki F."/>
            <person name="Takami H."/>
        </authorList>
    </citation>
    <scope>NUCLEOTIDE SEQUENCE</scope>
    <source>
        <strain evidence="1">Expedition CK06-06</strain>
    </source>
</reference>
<protein>
    <recommendedName>
        <fullName evidence="2">O-methyltransferase domain-containing protein</fullName>
    </recommendedName>
</protein>
<dbReference type="InterPro" id="IPR029063">
    <property type="entry name" value="SAM-dependent_MTases_sf"/>
</dbReference>
<accession>X0S2P3</accession>
<evidence type="ECO:0008006" key="2">
    <source>
        <dbReference type="Google" id="ProtNLM"/>
    </source>
</evidence>
<name>X0S2P3_9ZZZZ</name>
<organism evidence="1">
    <name type="scientific">marine sediment metagenome</name>
    <dbReference type="NCBI Taxonomy" id="412755"/>
    <lineage>
        <taxon>unclassified sequences</taxon>
        <taxon>metagenomes</taxon>
        <taxon>ecological metagenomes</taxon>
    </lineage>
</organism>
<evidence type="ECO:0000313" key="1">
    <source>
        <dbReference type="EMBL" id="GAF70217.1"/>
    </source>
</evidence>
<sequence length="229" mass="25508">MEAIRPDQVVARVSQLIERPSWDAIPGINTFLTWKQRLENVDAQVLQTATEMGGLIELLRQEAPTRVLEIGGAFGGWGYVVSGIAGPHMEYIVIDPTPRGPFTSKVTDMLQEQGVALTHLRKKSQDAVVDVVKLLDGKQVDILHIDGDHGRAKQDFALYRQFVRPGGYVIFHDILYSREASDVTPVWADIRRGFYSVEFCAAQGGNQREGRYTDGKGIGAIRMPCERKV</sequence>
<dbReference type="SUPFAM" id="SSF53335">
    <property type="entry name" value="S-adenosyl-L-methionine-dependent methyltransferases"/>
    <property type="match status" value="1"/>
</dbReference>
<proteinExistence type="predicted"/>
<dbReference type="AlphaFoldDB" id="X0S2P3"/>
<gene>
    <name evidence="1" type="ORF">S01H1_15058</name>
</gene>
<dbReference type="Gene3D" id="3.40.50.150">
    <property type="entry name" value="Vaccinia Virus protein VP39"/>
    <property type="match status" value="1"/>
</dbReference>
<dbReference type="Pfam" id="PF13578">
    <property type="entry name" value="Methyltransf_24"/>
    <property type="match status" value="1"/>
</dbReference>
<dbReference type="EMBL" id="BARS01007852">
    <property type="protein sequence ID" value="GAF70217.1"/>
    <property type="molecule type" value="Genomic_DNA"/>
</dbReference>